<name>A0A1E5KU12_9ENTE</name>
<organism evidence="1 2">
    <name type="scientific">Enterococcus rivorum</name>
    <dbReference type="NCBI Taxonomy" id="762845"/>
    <lineage>
        <taxon>Bacteria</taxon>
        <taxon>Bacillati</taxon>
        <taxon>Bacillota</taxon>
        <taxon>Bacilli</taxon>
        <taxon>Lactobacillales</taxon>
        <taxon>Enterococcaceae</taxon>
        <taxon>Enterococcus</taxon>
    </lineage>
</organism>
<evidence type="ECO:0000313" key="2">
    <source>
        <dbReference type="Proteomes" id="UP000095256"/>
    </source>
</evidence>
<evidence type="ECO:0000313" key="1">
    <source>
        <dbReference type="EMBL" id="OEH81109.1"/>
    </source>
</evidence>
<protein>
    <submittedName>
        <fullName evidence="1">Uncharacterized protein</fullName>
    </submittedName>
</protein>
<dbReference type="RefSeq" id="WP_069699927.1">
    <property type="nucleotide sequence ID" value="NZ_JAGGMA010000015.1"/>
</dbReference>
<dbReference type="EMBL" id="MIEK01000062">
    <property type="protein sequence ID" value="OEH81109.1"/>
    <property type="molecule type" value="Genomic_DNA"/>
</dbReference>
<dbReference type="Proteomes" id="UP000095256">
    <property type="component" value="Unassembled WGS sequence"/>
</dbReference>
<proteinExistence type="predicted"/>
<dbReference type="AlphaFoldDB" id="A0A1E5KU12"/>
<sequence>MKHTHIKTEHNQPIKKVTYQDIYSLHDLLEQLNSWNEPLHLLTQFFSDNHRPVNKKKIIKDYHSCSKIFSAFQKDFTLTLEKMNSQIEVLRKREKI</sequence>
<reference evidence="1 2" key="1">
    <citation type="submission" date="2016-09" db="EMBL/GenBank/DDBJ databases">
        <authorList>
            <person name="Capua I."/>
            <person name="De Benedictis P."/>
            <person name="Joannis T."/>
            <person name="Lombin L.H."/>
            <person name="Cattoli G."/>
        </authorList>
    </citation>
    <scope>NUCLEOTIDE SEQUENCE [LARGE SCALE GENOMIC DNA]</scope>
    <source>
        <strain evidence="1 2">LMG 25899</strain>
    </source>
</reference>
<gene>
    <name evidence="1" type="ORF">BCR26_17725</name>
</gene>
<dbReference type="OrthoDB" id="2187794at2"/>
<keyword evidence="2" id="KW-1185">Reference proteome</keyword>
<comment type="caution">
    <text evidence="1">The sequence shown here is derived from an EMBL/GenBank/DDBJ whole genome shotgun (WGS) entry which is preliminary data.</text>
</comment>
<accession>A0A1E5KU12</accession>